<proteinExistence type="predicted"/>
<evidence type="ECO:0000313" key="3">
    <source>
        <dbReference type="EMBL" id="MFC0206396.1"/>
    </source>
</evidence>
<evidence type="ECO:0000313" key="4">
    <source>
        <dbReference type="Proteomes" id="UP001589798"/>
    </source>
</evidence>
<accession>A0ABV6D160</accession>
<dbReference type="RefSeq" id="WP_379489016.1">
    <property type="nucleotide sequence ID" value="NZ_JBHLWK010000027.1"/>
</dbReference>
<reference evidence="3 4" key="1">
    <citation type="submission" date="2024-09" db="EMBL/GenBank/DDBJ databases">
        <authorList>
            <person name="Sun Q."/>
            <person name="Mori K."/>
        </authorList>
    </citation>
    <scope>NUCLEOTIDE SEQUENCE [LARGE SCALE GENOMIC DNA]</scope>
    <source>
        <strain evidence="3 4">CCM 7706</strain>
    </source>
</reference>
<organism evidence="3 4">
    <name type="scientific">Novosphingobium soli</name>
    <dbReference type="NCBI Taxonomy" id="574956"/>
    <lineage>
        <taxon>Bacteria</taxon>
        <taxon>Pseudomonadati</taxon>
        <taxon>Pseudomonadota</taxon>
        <taxon>Alphaproteobacteria</taxon>
        <taxon>Sphingomonadales</taxon>
        <taxon>Sphingomonadaceae</taxon>
        <taxon>Novosphingobium</taxon>
    </lineage>
</organism>
<comment type="caution">
    <text evidence="3">The sequence shown here is derived from an EMBL/GenBank/DDBJ whole genome shotgun (WGS) entry which is preliminary data.</text>
</comment>
<feature type="repeat" description="TPR" evidence="1">
    <location>
        <begin position="189"/>
        <end position="222"/>
    </location>
</feature>
<dbReference type="SMART" id="SM00028">
    <property type="entry name" value="TPR"/>
    <property type="match status" value="3"/>
</dbReference>
<feature type="chain" id="PRO_5045376287" evidence="2">
    <location>
        <begin position="23"/>
        <end position="238"/>
    </location>
</feature>
<evidence type="ECO:0000256" key="2">
    <source>
        <dbReference type="SAM" id="SignalP"/>
    </source>
</evidence>
<dbReference type="SUPFAM" id="SSF48452">
    <property type="entry name" value="TPR-like"/>
    <property type="match status" value="1"/>
</dbReference>
<evidence type="ECO:0000256" key="1">
    <source>
        <dbReference type="PROSITE-ProRule" id="PRU00339"/>
    </source>
</evidence>
<sequence length="238" mass="25542">MFKAAFATIAVGLGLIAAPSWAKTAAEIHAGSGSASDKAAIATASELIARKQPAQGLEALAPVLARFDAQVAEAKARGMVFCGPTMMEAVLYAAMPGTQKKDGVVLGPEVCDAYFVQSYALVELGRKPEALAALQKLTALAPMHAHYFVELGFTYRINGQDDKAMEAYRAALGHAELAEDEAAKKRMRAAANRGIGYMLIEARDLEGAEKAYRESLKDDPESEIARNELQFIAEQRQH</sequence>
<dbReference type="Pfam" id="PF13432">
    <property type="entry name" value="TPR_16"/>
    <property type="match status" value="1"/>
</dbReference>
<dbReference type="EMBL" id="JBHLWK010000027">
    <property type="protein sequence ID" value="MFC0206396.1"/>
    <property type="molecule type" value="Genomic_DNA"/>
</dbReference>
<keyword evidence="4" id="KW-1185">Reference proteome</keyword>
<dbReference type="PROSITE" id="PS50005">
    <property type="entry name" value="TPR"/>
    <property type="match status" value="1"/>
</dbReference>
<protein>
    <submittedName>
        <fullName evidence="3">Tetratricopeptide repeat protein</fullName>
    </submittedName>
</protein>
<feature type="signal peptide" evidence="2">
    <location>
        <begin position="1"/>
        <end position="22"/>
    </location>
</feature>
<dbReference type="Proteomes" id="UP001589798">
    <property type="component" value="Unassembled WGS sequence"/>
</dbReference>
<dbReference type="InterPro" id="IPR011990">
    <property type="entry name" value="TPR-like_helical_dom_sf"/>
</dbReference>
<dbReference type="Gene3D" id="1.25.40.10">
    <property type="entry name" value="Tetratricopeptide repeat domain"/>
    <property type="match status" value="1"/>
</dbReference>
<gene>
    <name evidence="3" type="ORF">ACFFJC_19195</name>
</gene>
<keyword evidence="2" id="KW-0732">Signal</keyword>
<dbReference type="InterPro" id="IPR019734">
    <property type="entry name" value="TPR_rpt"/>
</dbReference>
<keyword evidence="1" id="KW-0802">TPR repeat</keyword>
<name>A0ABV6D160_9SPHN</name>